<feature type="compositionally biased region" description="Low complexity" evidence="2">
    <location>
        <begin position="178"/>
        <end position="194"/>
    </location>
</feature>
<proteinExistence type="predicted"/>
<feature type="region of interest" description="Disordered" evidence="2">
    <location>
        <begin position="159"/>
        <end position="209"/>
    </location>
</feature>
<feature type="transmembrane region" description="Helical" evidence="3">
    <location>
        <begin position="669"/>
        <end position="687"/>
    </location>
</feature>
<feature type="compositionally biased region" description="Polar residues" evidence="2">
    <location>
        <begin position="121"/>
        <end position="138"/>
    </location>
</feature>
<dbReference type="RefSeq" id="WP_145426078.1">
    <property type="nucleotide sequence ID" value="NZ_VEGW01000002.1"/>
</dbReference>
<name>A0A2K0AYA2_STAHA</name>
<comment type="caution">
    <text evidence="4">The sequence shown here is derived from an EMBL/GenBank/DDBJ whole genome shotgun (WGS) entry which is preliminary data.</text>
</comment>
<organism evidence="4 5">
    <name type="scientific">Staphylococcus haemolyticus</name>
    <dbReference type="NCBI Taxonomy" id="1283"/>
    <lineage>
        <taxon>Bacteria</taxon>
        <taxon>Bacillati</taxon>
        <taxon>Bacillota</taxon>
        <taxon>Bacilli</taxon>
        <taxon>Bacillales</taxon>
        <taxon>Staphylococcaceae</taxon>
        <taxon>Staphylococcus</taxon>
    </lineage>
</organism>
<dbReference type="Proteomes" id="UP000053523">
    <property type="component" value="Unassembled WGS sequence"/>
</dbReference>
<feature type="region of interest" description="Disordered" evidence="2">
    <location>
        <begin position="221"/>
        <end position="284"/>
    </location>
</feature>
<feature type="compositionally biased region" description="Basic and acidic residues" evidence="2">
    <location>
        <begin position="100"/>
        <end position="120"/>
    </location>
</feature>
<keyword evidence="3" id="KW-0812">Transmembrane</keyword>
<feature type="coiled-coil region" evidence="1">
    <location>
        <begin position="325"/>
        <end position="367"/>
    </location>
</feature>
<keyword evidence="3" id="KW-1133">Transmembrane helix</keyword>
<sequence>MKKLRQHSKFNSYLKVSCSVLLMSGTLVGYGFTKDGFAQSNDHIDNVSSEMTSVQNKLDKAIDKAKTKIDRLKYLQATDIKSYKEDIEDARNQSEIDQILRDAQEEDRISNEESTRETGEKASTSNESSLSTAEQSSTNEEDKLDELDKIIADLDSLSEKVDTHQQSEDMKSEQGSTNNSENSQISSGQSASSQDITNHMNEENDDTSILDEMDNVKNDIESTKESAHSSVEDIRDQTDSSTQDDNSTESHSKDNTNTASDKSILSGIKQIDKDDVSHKSNKIDSKEGHIDALTDELSANQKIDQAITKVENQQDNTSKRYSDHKLEQLRQLEQQVKQNNSLTNEQKQNIEEDIRNVRQNVKANRDEISGRLEQSSNKQATVEQILGSVFSKNEAQKIAKQIKTNGQSDKQITDQMMKHIDNLKTTTSDDILASMFDQAPDKEALIKTLLSTRLGNNEASQIAKQLAKENLSSSELVNQVKQKINANQSVTADDILKDVLDKSSAPKQTIETLLATKLNQTQAKALADLIARAQTDKADALDLVKNALNGTGRDLLQLQNKLDTAKNNLNYILDPITNRPSLFDRINGSTSSSNLLNQGSHLLDGLTGGGLLDGLNSGGSLLDNIEDIPNPVQGLSLGQLGDDDGFLSGLFDDEGNLSLPNTGEVVKKSWLPVTVLLVIAGVSLIGLGRRKQQNTKH</sequence>
<feature type="compositionally biased region" description="Basic and acidic residues" evidence="2">
    <location>
        <begin position="221"/>
        <end position="238"/>
    </location>
</feature>
<feature type="compositionally biased region" description="Basic and acidic residues" evidence="2">
    <location>
        <begin position="159"/>
        <end position="172"/>
    </location>
</feature>
<evidence type="ECO:0000313" key="5">
    <source>
        <dbReference type="Proteomes" id="UP000053523"/>
    </source>
</evidence>
<dbReference type="Gene3D" id="1.20.120.1850">
    <property type="entry name" value="Ebh helix bundles repeating unit (S and A modules)"/>
    <property type="match status" value="1"/>
</dbReference>
<keyword evidence="3" id="KW-0472">Membrane</keyword>
<evidence type="ECO:0000313" key="4">
    <source>
        <dbReference type="EMBL" id="PNN30012.1"/>
    </source>
</evidence>
<evidence type="ECO:0008006" key="6">
    <source>
        <dbReference type="Google" id="ProtNLM"/>
    </source>
</evidence>
<dbReference type="AlphaFoldDB" id="A0A2K0AYA2"/>
<gene>
    <name evidence="4" type="ORF">AL503_001625</name>
</gene>
<evidence type="ECO:0000256" key="3">
    <source>
        <dbReference type="SAM" id="Phobius"/>
    </source>
</evidence>
<evidence type="ECO:0000256" key="2">
    <source>
        <dbReference type="SAM" id="MobiDB-lite"/>
    </source>
</evidence>
<feature type="compositionally biased region" description="Basic and acidic residues" evidence="2">
    <location>
        <begin position="270"/>
        <end position="284"/>
    </location>
</feature>
<dbReference type="EMBL" id="LORN02000006">
    <property type="protein sequence ID" value="PNN30012.1"/>
    <property type="molecule type" value="Genomic_DNA"/>
</dbReference>
<accession>A0A2K0AYA2</accession>
<feature type="region of interest" description="Disordered" evidence="2">
    <location>
        <begin position="100"/>
        <end position="144"/>
    </location>
</feature>
<reference evidence="4 5" key="1">
    <citation type="submission" date="2017-12" db="EMBL/GenBank/DDBJ databases">
        <title>FDA dAtabase for Regulatory Grade micrObial Sequences (FDA-ARGOS): Supporting development and validation of Infectious Disease Dx tests.</title>
        <authorList>
            <person name="Hoffmann M."/>
            <person name="Allard M."/>
            <person name="Evans P."/>
            <person name="Brown E."/>
            <person name="Tallon L."/>
            <person name="Sadzewicz L."/>
            <person name="Sengamalay N."/>
            <person name="Ott S."/>
            <person name="Godinez A."/>
            <person name="Nagaraj S."/>
            <person name="Vavikolanu K."/>
            <person name="Aluvathingal J."/>
            <person name="Nadendla S."/>
            <person name="Sichtig H."/>
        </authorList>
    </citation>
    <scope>NUCLEOTIDE SEQUENCE [LARGE SCALE GENOMIC DNA]</scope>
    <source>
        <strain evidence="4 5">FDAARGOS_148</strain>
    </source>
</reference>
<evidence type="ECO:0000256" key="1">
    <source>
        <dbReference type="SAM" id="Coils"/>
    </source>
</evidence>
<protein>
    <recommendedName>
        <fullName evidence="6">Cell wall anchor protein</fullName>
    </recommendedName>
</protein>
<keyword evidence="1" id="KW-0175">Coiled coil</keyword>